<accession>A0A816LSL0</accession>
<gene>
    <name evidence="2" type="ORF">MBJ925_LOCUS4765</name>
</gene>
<reference evidence="2" key="1">
    <citation type="submission" date="2021-02" db="EMBL/GenBank/DDBJ databases">
        <authorList>
            <person name="Nowell W R."/>
        </authorList>
    </citation>
    <scope>NUCLEOTIDE SEQUENCE</scope>
</reference>
<dbReference type="Gene3D" id="1.10.8.1020">
    <property type="entry name" value="RecQ-mediated genome instability protein 1, N-terminal domain"/>
    <property type="match status" value="1"/>
</dbReference>
<dbReference type="Pfam" id="PF21000">
    <property type="entry name" value="RMI1_N_N"/>
    <property type="match status" value="1"/>
</dbReference>
<evidence type="ECO:0000313" key="3">
    <source>
        <dbReference type="Proteomes" id="UP000663824"/>
    </source>
</evidence>
<feature type="domain" description="RMI1 N-terminal" evidence="1">
    <location>
        <begin position="11"/>
        <end position="60"/>
    </location>
</feature>
<dbReference type="EMBL" id="CAJNRE010000986">
    <property type="protein sequence ID" value="CAF1934336.1"/>
    <property type="molecule type" value="Genomic_DNA"/>
</dbReference>
<comment type="caution">
    <text evidence="2">The sequence shown here is derived from an EMBL/GenBank/DDBJ whole genome shotgun (WGS) entry which is preliminary data.</text>
</comment>
<dbReference type="Proteomes" id="UP000663824">
    <property type="component" value="Unassembled WGS sequence"/>
</dbReference>
<evidence type="ECO:0000313" key="2">
    <source>
        <dbReference type="EMBL" id="CAF1934336.1"/>
    </source>
</evidence>
<evidence type="ECO:0000259" key="1">
    <source>
        <dbReference type="Pfam" id="PF21000"/>
    </source>
</evidence>
<dbReference type="InterPro" id="IPR044881">
    <property type="entry name" value="RMI1_N_N_sf"/>
</dbReference>
<dbReference type="AlphaFoldDB" id="A0A816LSL0"/>
<organism evidence="2 3">
    <name type="scientific">Rotaria magnacalcarata</name>
    <dbReference type="NCBI Taxonomy" id="392030"/>
    <lineage>
        <taxon>Eukaryota</taxon>
        <taxon>Metazoa</taxon>
        <taxon>Spiralia</taxon>
        <taxon>Gnathifera</taxon>
        <taxon>Rotifera</taxon>
        <taxon>Eurotatoria</taxon>
        <taxon>Bdelloidea</taxon>
        <taxon>Philodinida</taxon>
        <taxon>Philodinidae</taxon>
        <taxon>Rotaria</taxon>
    </lineage>
</organism>
<protein>
    <recommendedName>
        <fullName evidence="1">RMI1 N-terminal domain-containing protein</fullName>
    </recommendedName>
</protein>
<dbReference type="InterPro" id="IPR049363">
    <property type="entry name" value="RMI1_N"/>
</dbReference>
<name>A0A816LSL0_9BILA</name>
<proteinExistence type="predicted"/>
<sequence>MNIIDNVRRAFRSKYSFDVQSTWLQPCLAWLRDQFQLTELTNNYALEKIYNQWLHTDITLIADAYSLPNDFDINAKKVQLSGKYALQVKCH</sequence>